<evidence type="ECO:0000256" key="8">
    <source>
        <dbReference type="ARBA" id="ARBA00023136"/>
    </source>
</evidence>
<gene>
    <name evidence="11" type="ORF">WA026_002707</name>
</gene>
<evidence type="ECO:0000313" key="11">
    <source>
        <dbReference type="EMBL" id="KAK9874357.1"/>
    </source>
</evidence>
<keyword evidence="6" id="KW-0130">Cell adhesion</keyword>
<evidence type="ECO:0000256" key="7">
    <source>
        <dbReference type="ARBA" id="ARBA00022989"/>
    </source>
</evidence>
<keyword evidence="10" id="KW-0393">Immunoglobulin domain</keyword>
<dbReference type="PANTHER" id="PTHR24368:SF210">
    <property type="entry name" value="SURFACE ANTIGEN BSPA-LIKE"/>
    <property type="match status" value="1"/>
</dbReference>
<comment type="caution">
    <text evidence="11">The sequence shown here is derived from an EMBL/GenBank/DDBJ whole genome shotgun (WGS) entry which is preliminary data.</text>
</comment>
<sequence length="216" mass="25178">MVFNSNFTSFDFTALYKMTYLESVDMMEVTGLPVLTNVVMLGLKNLSRLSIYHTDIKFDYNTFQNLKRLKYLSISKVDVAILGNEVFNGSMLEELYWTDSGIEKIDRYCFSPLGNIKIINLSGNKLAYLWPESFIGLRRLERLYLNRNRLATMNFRQLEHLPSLQYLDISMNKFPMIRLDEVTRNSPNLTTIVVDKKSVEKEQIANSNSRLRIVFV</sequence>
<reference evidence="11 12" key="1">
    <citation type="submission" date="2023-03" db="EMBL/GenBank/DDBJ databases">
        <title>Genome insight into feeding habits of ladybird beetles.</title>
        <authorList>
            <person name="Li H.-S."/>
            <person name="Huang Y.-H."/>
            <person name="Pang H."/>
        </authorList>
    </citation>
    <scope>NUCLEOTIDE SEQUENCE [LARGE SCALE GENOMIC DNA]</scope>
    <source>
        <strain evidence="11">SYSU_2023b</strain>
        <tissue evidence="11">Whole body</tissue>
    </source>
</reference>
<dbReference type="InterPro" id="IPR032675">
    <property type="entry name" value="LRR_dom_sf"/>
</dbReference>
<keyword evidence="5" id="KW-0677">Repeat</keyword>
<organism evidence="11 12">
    <name type="scientific">Henosepilachna vigintioctopunctata</name>
    <dbReference type="NCBI Taxonomy" id="420089"/>
    <lineage>
        <taxon>Eukaryota</taxon>
        <taxon>Metazoa</taxon>
        <taxon>Ecdysozoa</taxon>
        <taxon>Arthropoda</taxon>
        <taxon>Hexapoda</taxon>
        <taxon>Insecta</taxon>
        <taxon>Pterygota</taxon>
        <taxon>Neoptera</taxon>
        <taxon>Endopterygota</taxon>
        <taxon>Coleoptera</taxon>
        <taxon>Polyphaga</taxon>
        <taxon>Cucujiformia</taxon>
        <taxon>Coccinelloidea</taxon>
        <taxon>Coccinellidae</taxon>
        <taxon>Epilachninae</taxon>
        <taxon>Epilachnini</taxon>
        <taxon>Henosepilachna</taxon>
    </lineage>
</organism>
<evidence type="ECO:0000256" key="5">
    <source>
        <dbReference type="ARBA" id="ARBA00022737"/>
    </source>
</evidence>
<comment type="subcellular location">
    <subcellularLocation>
        <location evidence="1">Membrane</location>
        <topology evidence="1">Single-pass type I membrane protein</topology>
    </subcellularLocation>
</comment>
<dbReference type="GO" id="GO:0016020">
    <property type="term" value="C:membrane"/>
    <property type="evidence" value="ECO:0007669"/>
    <property type="project" value="UniProtKB-SubCell"/>
</dbReference>
<dbReference type="SMART" id="SM00369">
    <property type="entry name" value="LRR_TYP"/>
    <property type="match status" value="3"/>
</dbReference>
<dbReference type="InterPro" id="IPR001611">
    <property type="entry name" value="Leu-rich_rpt"/>
</dbReference>
<dbReference type="SUPFAM" id="SSF52058">
    <property type="entry name" value="L domain-like"/>
    <property type="match status" value="1"/>
</dbReference>
<protein>
    <submittedName>
        <fullName evidence="11">Uncharacterized protein</fullName>
    </submittedName>
</protein>
<keyword evidence="7" id="KW-1133">Transmembrane helix</keyword>
<dbReference type="Proteomes" id="UP001431783">
    <property type="component" value="Unassembled WGS sequence"/>
</dbReference>
<dbReference type="Gene3D" id="3.80.10.10">
    <property type="entry name" value="Ribonuclease Inhibitor"/>
    <property type="match status" value="1"/>
</dbReference>
<evidence type="ECO:0000256" key="2">
    <source>
        <dbReference type="ARBA" id="ARBA00005670"/>
    </source>
</evidence>
<evidence type="ECO:0000256" key="10">
    <source>
        <dbReference type="ARBA" id="ARBA00023319"/>
    </source>
</evidence>
<keyword evidence="9" id="KW-0325">Glycoprotein</keyword>
<dbReference type="EMBL" id="JARQZJ010000031">
    <property type="protein sequence ID" value="KAK9874357.1"/>
    <property type="molecule type" value="Genomic_DNA"/>
</dbReference>
<evidence type="ECO:0000256" key="6">
    <source>
        <dbReference type="ARBA" id="ARBA00022889"/>
    </source>
</evidence>
<evidence type="ECO:0000256" key="1">
    <source>
        <dbReference type="ARBA" id="ARBA00004479"/>
    </source>
</evidence>
<keyword evidence="12" id="KW-1185">Reference proteome</keyword>
<dbReference type="PANTHER" id="PTHR24368">
    <property type="entry name" value="AMPHOTERIN-INDUCED PROTEIN"/>
    <property type="match status" value="1"/>
</dbReference>
<dbReference type="AlphaFoldDB" id="A0AAW1U160"/>
<accession>A0AAW1U160</accession>
<keyword evidence="8" id="KW-0472">Membrane</keyword>
<evidence type="ECO:0000313" key="12">
    <source>
        <dbReference type="Proteomes" id="UP001431783"/>
    </source>
</evidence>
<dbReference type="InterPro" id="IPR031283">
    <property type="entry name" value="AMIGO"/>
</dbReference>
<evidence type="ECO:0000256" key="3">
    <source>
        <dbReference type="ARBA" id="ARBA00022614"/>
    </source>
</evidence>
<keyword evidence="4" id="KW-0812">Transmembrane</keyword>
<keyword evidence="3" id="KW-0433">Leucine-rich repeat</keyword>
<comment type="similarity">
    <text evidence="2">Belongs to the immunoglobulin superfamily. AMIGO family.</text>
</comment>
<evidence type="ECO:0000256" key="9">
    <source>
        <dbReference type="ARBA" id="ARBA00023180"/>
    </source>
</evidence>
<evidence type="ECO:0000256" key="4">
    <source>
        <dbReference type="ARBA" id="ARBA00022692"/>
    </source>
</evidence>
<name>A0AAW1U160_9CUCU</name>
<dbReference type="InterPro" id="IPR003591">
    <property type="entry name" value="Leu-rich_rpt_typical-subtyp"/>
</dbReference>
<dbReference type="Pfam" id="PF13855">
    <property type="entry name" value="LRR_8"/>
    <property type="match status" value="1"/>
</dbReference>
<proteinExistence type="inferred from homology"/>
<dbReference type="GO" id="GO:0007155">
    <property type="term" value="P:cell adhesion"/>
    <property type="evidence" value="ECO:0007669"/>
    <property type="project" value="UniProtKB-KW"/>
</dbReference>